<organism evidence="1 2">
    <name type="scientific">Portunus trituberculatus</name>
    <name type="common">Swimming crab</name>
    <name type="synonym">Neptunus trituberculatus</name>
    <dbReference type="NCBI Taxonomy" id="210409"/>
    <lineage>
        <taxon>Eukaryota</taxon>
        <taxon>Metazoa</taxon>
        <taxon>Ecdysozoa</taxon>
        <taxon>Arthropoda</taxon>
        <taxon>Crustacea</taxon>
        <taxon>Multicrustacea</taxon>
        <taxon>Malacostraca</taxon>
        <taxon>Eumalacostraca</taxon>
        <taxon>Eucarida</taxon>
        <taxon>Decapoda</taxon>
        <taxon>Pleocyemata</taxon>
        <taxon>Brachyura</taxon>
        <taxon>Eubrachyura</taxon>
        <taxon>Portunoidea</taxon>
        <taxon>Portunidae</taxon>
        <taxon>Portuninae</taxon>
        <taxon>Portunus</taxon>
    </lineage>
</organism>
<comment type="caution">
    <text evidence="1">The sequence shown here is derived from an EMBL/GenBank/DDBJ whole genome shotgun (WGS) entry which is preliminary data.</text>
</comment>
<keyword evidence="2" id="KW-1185">Reference proteome</keyword>
<gene>
    <name evidence="1" type="ORF">E2C01_059176</name>
</gene>
<reference evidence="1 2" key="1">
    <citation type="submission" date="2019-05" db="EMBL/GenBank/DDBJ databases">
        <title>Another draft genome of Portunus trituberculatus and its Hox gene families provides insights of decapod evolution.</title>
        <authorList>
            <person name="Jeong J.-H."/>
            <person name="Song I."/>
            <person name="Kim S."/>
            <person name="Choi T."/>
            <person name="Kim D."/>
            <person name="Ryu S."/>
            <person name="Kim W."/>
        </authorList>
    </citation>
    <scope>NUCLEOTIDE SEQUENCE [LARGE SCALE GENOMIC DNA]</scope>
    <source>
        <tissue evidence="1">Muscle</tissue>
    </source>
</reference>
<dbReference type="EMBL" id="VSRR010022866">
    <property type="protein sequence ID" value="MPC65052.1"/>
    <property type="molecule type" value="Genomic_DNA"/>
</dbReference>
<evidence type="ECO:0000313" key="2">
    <source>
        <dbReference type="Proteomes" id="UP000324222"/>
    </source>
</evidence>
<proteinExistence type="predicted"/>
<sequence length="10" mass="1147">MSPRKWKGSA</sequence>
<evidence type="ECO:0000313" key="1">
    <source>
        <dbReference type="EMBL" id="MPC65052.1"/>
    </source>
</evidence>
<accession>A0A5B7H1U9</accession>
<protein>
    <submittedName>
        <fullName evidence="1">Uncharacterized protein</fullName>
    </submittedName>
</protein>
<dbReference type="Proteomes" id="UP000324222">
    <property type="component" value="Unassembled WGS sequence"/>
</dbReference>
<name>A0A5B7H1U9_PORTR</name>